<dbReference type="OrthoDB" id="447103at2759"/>
<evidence type="ECO:0000256" key="4">
    <source>
        <dbReference type="ARBA" id="ARBA00056114"/>
    </source>
</evidence>
<evidence type="ECO:0000259" key="7">
    <source>
        <dbReference type="PROSITE" id="PS50011"/>
    </source>
</evidence>
<feature type="compositionally biased region" description="Acidic residues" evidence="6">
    <location>
        <begin position="738"/>
        <end position="747"/>
    </location>
</feature>
<sequence>MWSLFTRDPLKEFAYEVEQELPGIENRSDWQFCLGKHKTTGSPVTILKFPIAERNEAQKKRAKNYFKTLKTMKHPNILTYIDGIETEKEMLLVTEYSTPLKVYLQDEIERGPRREMAISWGLHQISKGLSFLNKDCNLVHNNICISSVFVTENGEWKLAGFEYIYSAKENVDYGPRLSSLAAYEPPEGFSGVRPPKAKLAIDSWGLGCLIWECYNTPITRSNQLKDTHEIPKSLLPVYIELLSTNVKIRPTSLKFIELCRKNRCYMDNKFVDCMLFLEEIQIKEELEKNNFFSSLSSVIDSFPKRACTKRILPQLLNAFDFSNIGSAILPPLFKIGGLLETEDYQKYIVPCIVKLFSSTDRATRVKLLQEMETFCQHLSADIVNSKIFPNVVNGFVDTNPVVRENTIKAMIHLSPKLNYKNLNEELMKHFARLQSKDDQGGIRTNTTVCLGKIACHLDPRNRQKILISAYTRALKDPFPPARQAGVLAIAASHHLFTLAESAHRLLPCLSPLTLDLDKNVRDQAFRAMKCFLGKLEKVSEDPDSITEMEKDVNVGGVTRGSSAAASWAGWAVSGMSTLTHKLYKNNKDRTPPKKTTVNKPKSPEASRQPDNTSETRTETTTPENVSDDESECGWDKVENWGNMNDSTEDTENTNSKDGWDDEEWGDMDETANDGNDSFVETEGNHNTVSSYNWGQDVNNDDFFNSLVSKDKPKKTLSKSTPATNTEKTSWESNSWDTENWDPIEEPPADDHKKKMIEKQAERKRQIEQKRAARQASGAMKLGSKKLT</sequence>
<dbReference type="AlphaFoldDB" id="A0A7I8VSM4"/>
<dbReference type="Pfam" id="PF00069">
    <property type="entry name" value="Pkinase"/>
    <property type="match status" value="1"/>
</dbReference>
<feature type="compositionally biased region" description="Acidic residues" evidence="6">
    <location>
        <begin position="659"/>
        <end position="671"/>
    </location>
</feature>
<feature type="compositionally biased region" description="Polar residues" evidence="6">
    <location>
        <begin position="684"/>
        <end position="707"/>
    </location>
</feature>
<dbReference type="EMBL" id="CAJFCJ010000009">
    <property type="protein sequence ID" value="CAD5118705.1"/>
    <property type="molecule type" value="Genomic_DNA"/>
</dbReference>
<dbReference type="GO" id="GO:0004672">
    <property type="term" value="F:protein kinase activity"/>
    <property type="evidence" value="ECO:0007669"/>
    <property type="project" value="InterPro"/>
</dbReference>
<dbReference type="SMART" id="SM00220">
    <property type="entry name" value="S_TKc"/>
    <property type="match status" value="1"/>
</dbReference>
<evidence type="ECO:0000313" key="8">
    <source>
        <dbReference type="EMBL" id="CAD5118705.1"/>
    </source>
</evidence>
<dbReference type="Gene3D" id="1.25.10.10">
    <property type="entry name" value="Leucine-rich Repeat Variant"/>
    <property type="match status" value="1"/>
</dbReference>
<comment type="caution">
    <text evidence="8">The sequence shown here is derived from an EMBL/GenBank/DDBJ whole genome shotgun (WGS) entry which is preliminary data.</text>
</comment>
<dbReference type="PROSITE" id="PS50077">
    <property type="entry name" value="HEAT_REPEAT"/>
    <property type="match status" value="1"/>
</dbReference>
<evidence type="ECO:0000256" key="2">
    <source>
        <dbReference type="ARBA" id="ARBA00040972"/>
    </source>
</evidence>
<dbReference type="InterPro" id="IPR011009">
    <property type="entry name" value="Kinase-like_dom_sf"/>
</dbReference>
<evidence type="ECO:0000313" key="9">
    <source>
        <dbReference type="Proteomes" id="UP000549394"/>
    </source>
</evidence>
<accession>A0A7I8VSM4</accession>
<proteinExistence type="inferred from homology"/>
<organism evidence="8 9">
    <name type="scientific">Dimorphilus gyrociliatus</name>
    <dbReference type="NCBI Taxonomy" id="2664684"/>
    <lineage>
        <taxon>Eukaryota</taxon>
        <taxon>Metazoa</taxon>
        <taxon>Spiralia</taxon>
        <taxon>Lophotrochozoa</taxon>
        <taxon>Annelida</taxon>
        <taxon>Polychaeta</taxon>
        <taxon>Polychaeta incertae sedis</taxon>
        <taxon>Dinophilidae</taxon>
        <taxon>Dimorphilus</taxon>
    </lineage>
</organism>
<dbReference type="InterPro" id="IPR000719">
    <property type="entry name" value="Prot_kinase_dom"/>
</dbReference>
<name>A0A7I8VSM4_9ANNE</name>
<dbReference type="GO" id="GO:0005524">
    <property type="term" value="F:ATP binding"/>
    <property type="evidence" value="ECO:0007669"/>
    <property type="project" value="InterPro"/>
</dbReference>
<dbReference type="InterPro" id="IPR051177">
    <property type="entry name" value="CIK-Related_Protein"/>
</dbReference>
<reference evidence="8 9" key="1">
    <citation type="submission" date="2020-08" db="EMBL/GenBank/DDBJ databases">
        <authorList>
            <person name="Hejnol A."/>
        </authorList>
    </citation>
    <scope>NUCLEOTIDE SEQUENCE [LARGE SCALE GENOMIC DNA]</scope>
</reference>
<comment type="function">
    <text evidence="4">Regulates COPI-mediated retrograde protein traffic at the interface between the Golgi apparatus and the endoplasmic reticulum. Involved in the maintenance of the Golgi apparatus morphology.</text>
</comment>
<feature type="domain" description="Protein kinase" evidence="7">
    <location>
        <begin position="1"/>
        <end position="374"/>
    </location>
</feature>
<evidence type="ECO:0000256" key="1">
    <source>
        <dbReference type="ARBA" id="ARBA00038349"/>
    </source>
</evidence>
<protein>
    <recommendedName>
        <fullName evidence="2">N-terminal kinase-like protein</fullName>
    </recommendedName>
    <alternativeName>
        <fullName evidence="3">SCY1-like protein 1</fullName>
    </alternativeName>
</protein>
<dbReference type="Gene3D" id="1.10.510.10">
    <property type="entry name" value="Transferase(Phosphotransferase) domain 1"/>
    <property type="match status" value="1"/>
</dbReference>
<dbReference type="SUPFAM" id="SSF48371">
    <property type="entry name" value="ARM repeat"/>
    <property type="match status" value="1"/>
</dbReference>
<evidence type="ECO:0000256" key="6">
    <source>
        <dbReference type="SAM" id="MobiDB-lite"/>
    </source>
</evidence>
<dbReference type="InterPro" id="IPR021133">
    <property type="entry name" value="HEAT_type_2"/>
</dbReference>
<feature type="compositionally biased region" description="Basic and acidic residues" evidence="6">
    <location>
        <begin position="748"/>
        <end position="770"/>
    </location>
</feature>
<evidence type="ECO:0000256" key="5">
    <source>
        <dbReference type="PROSITE-ProRule" id="PRU00103"/>
    </source>
</evidence>
<dbReference type="PANTHER" id="PTHR12984:SF3">
    <property type="entry name" value="N-TERMINAL KINASE-LIKE PROTEIN"/>
    <property type="match status" value="1"/>
</dbReference>
<evidence type="ECO:0000256" key="3">
    <source>
        <dbReference type="ARBA" id="ARBA00042347"/>
    </source>
</evidence>
<feature type="repeat" description="HEAT" evidence="5">
    <location>
        <begin position="387"/>
        <end position="425"/>
    </location>
</feature>
<feature type="compositionally biased region" description="Polar residues" evidence="6">
    <location>
        <begin position="717"/>
        <end position="737"/>
    </location>
</feature>
<dbReference type="SUPFAM" id="SSF56112">
    <property type="entry name" value="Protein kinase-like (PK-like)"/>
    <property type="match status" value="1"/>
</dbReference>
<feature type="compositionally biased region" description="Low complexity" evidence="6">
    <location>
        <begin position="612"/>
        <end position="623"/>
    </location>
</feature>
<feature type="region of interest" description="Disordered" evidence="6">
    <location>
        <begin position="581"/>
        <end position="787"/>
    </location>
</feature>
<dbReference type="InterPro" id="IPR016024">
    <property type="entry name" value="ARM-type_fold"/>
</dbReference>
<dbReference type="PROSITE" id="PS50011">
    <property type="entry name" value="PROTEIN_KINASE_DOM"/>
    <property type="match status" value="1"/>
</dbReference>
<gene>
    <name evidence="8" type="ORF">DGYR_LOCUS7036</name>
</gene>
<dbReference type="Proteomes" id="UP000549394">
    <property type="component" value="Unassembled WGS sequence"/>
</dbReference>
<keyword evidence="9" id="KW-1185">Reference proteome</keyword>
<dbReference type="InterPro" id="IPR011989">
    <property type="entry name" value="ARM-like"/>
</dbReference>
<dbReference type="PANTHER" id="PTHR12984">
    <property type="entry name" value="SCY1-RELATED S/T PROTEIN KINASE-LIKE"/>
    <property type="match status" value="1"/>
</dbReference>
<comment type="similarity">
    <text evidence="1">Belongs to the protein kinase superfamily.</text>
</comment>
<dbReference type="Gene3D" id="3.30.200.20">
    <property type="entry name" value="Phosphorylase Kinase, domain 1"/>
    <property type="match status" value="1"/>
</dbReference>